<dbReference type="CDD" id="cd00038">
    <property type="entry name" value="CAP_ED"/>
    <property type="match status" value="2"/>
</dbReference>
<dbReference type="Pfam" id="PF02197">
    <property type="entry name" value="RIIa"/>
    <property type="match status" value="1"/>
</dbReference>
<keyword evidence="2" id="KW-0597">Phosphoprotein</keyword>
<feature type="domain" description="Cyclic nucleotide-binding" evidence="10">
    <location>
        <begin position="253"/>
        <end position="372"/>
    </location>
</feature>
<feature type="binding site" evidence="8">
    <location>
        <position position="323"/>
    </location>
    <ligand>
        <name>3',5'-cyclic AMP</name>
        <dbReference type="ChEBI" id="CHEBI:58165"/>
        <label>2</label>
    </ligand>
</feature>
<keyword evidence="3 8" id="KW-0116">cAMP-binding</keyword>
<feature type="compositionally biased region" description="Basic residues" evidence="9">
    <location>
        <begin position="81"/>
        <end position="90"/>
    </location>
</feature>
<proteinExistence type="inferred from homology"/>
<evidence type="ECO:0000256" key="7">
    <source>
        <dbReference type="ARBA" id="ARBA00067959"/>
    </source>
</evidence>
<feature type="binding site" evidence="8">
    <location>
        <position position="209"/>
    </location>
    <ligand>
        <name>3',5'-cyclic AMP</name>
        <dbReference type="ChEBI" id="CHEBI:58165"/>
        <label>1</label>
    </ligand>
</feature>
<sequence>MIEMQTSNHSMNLEIPEGLGDMLRDFTVSVLRQRPSDLFDFAAEYFEKARQQRRAKSVPMYIIVDDENEAQEPDPAFFKPKSNKKGRFARRQSVSAERYDPEADEDDEKVVHPKTDEQRDRLAEAVQGILIFRSLDTEQMQDVLDAMFEKRVDSGQRVIEQGDDGDNFYVIDHGTFDVLVTNEGQERKVHEFVEKGSFGEMALLYNMPRSATVVAKTVGSLWAMDRNSFRRIVLKSTYMKRKLYEELLDSVPMLKSLTEYERMSLADALVTKSYNDGDCIIKEGDQADGMYFIEDGKVKVLVDHKGKGPEEVARQSKGKYFGEMALVEQQPRSASVYALGKVKCAFVDRDSFERLLGPCLDIMKRNIEQYQR</sequence>
<evidence type="ECO:0000259" key="10">
    <source>
        <dbReference type="PROSITE" id="PS50042"/>
    </source>
</evidence>
<dbReference type="GO" id="GO:0005829">
    <property type="term" value="C:cytosol"/>
    <property type="evidence" value="ECO:0007669"/>
    <property type="project" value="TreeGrafter"/>
</dbReference>
<evidence type="ECO:0000313" key="11">
    <source>
        <dbReference type="EMBL" id="CAD5124468.1"/>
    </source>
</evidence>
<evidence type="ECO:0000256" key="5">
    <source>
        <dbReference type="ARBA" id="ARBA00022741"/>
    </source>
</evidence>
<evidence type="ECO:0000256" key="9">
    <source>
        <dbReference type="SAM" id="MobiDB-lite"/>
    </source>
</evidence>
<dbReference type="GO" id="GO:0034236">
    <property type="term" value="F:protein kinase A catalytic subunit binding"/>
    <property type="evidence" value="ECO:0007669"/>
    <property type="project" value="TreeGrafter"/>
</dbReference>
<name>A0A7I8W7Z7_9ANNE</name>
<dbReference type="FunFam" id="2.60.120.10:FF:000017">
    <property type="entry name" value="cAMP-dependent protein kinase type II regulatory subunit"/>
    <property type="match status" value="1"/>
</dbReference>
<keyword evidence="12" id="KW-1185">Reference proteome</keyword>
<dbReference type="InterPro" id="IPR000595">
    <property type="entry name" value="cNMP-bd_dom"/>
</dbReference>
<dbReference type="PROSITE" id="PS50042">
    <property type="entry name" value="CNMP_BINDING_3"/>
    <property type="match status" value="2"/>
</dbReference>
<gene>
    <name evidence="11" type="ORF">DGYR_LOCUS12005</name>
</gene>
<accession>A0A7I8W7Z7</accession>
<keyword evidence="6 8" id="KW-0114">cAMP</keyword>
<dbReference type="CDD" id="cd12099">
    <property type="entry name" value="DD_RII_PKA"/>
    <property type="match status" value="1"/>
</dbReference>
<dbReference type="SMART" id="SM00100">
    <property type="entry name" value="cNMP"/>
    <property type="match status" value="2"/>
</dbReference>
<dbReference type="InterPro" id="IPR014710">
    <property type="entry name" value="RmlC-like_jellyroll"/>
</dbReference>
<evidence type="ECO:0000256" key="4">
    <source>
        <dbReference type="ARBA" id="ARBA00022737"/>
    </source>
</evidence>
<protein>
    <recommendedName>
        <fullName evidence="7">cAMP-dependent protein kinase type II regulatory subunit</fullName>
    </recommendedName>
</protein>
<dbReference type="OrthoDB" id="417078at2759"/>
<keyword evidence="4" id="KW-0677">Repeat</keyword>
<keyword evidence="5 8" id="KW-0547">Nucleotide-binding</keyword>
<dbReference type="GO" id="GO:0004862">
    <property type="term" value="F:cAMP-dependent protein kinase inhibitor activity"/>
    <property type="evidence" value="ECO:0007669"/>
    <property type="project" value="TreeGrafter"/>
</dbReference>
<dbReference type="GO" id="GO:0005952">
    <property type="term" value="C:cAMP-dependent protein kinase complex"/>
    <property type="evidence" value="ECO:0007669"/>
    <property type="project" value="InterPro"/>
</dbReference>
<evidence type="ECO:0000256" key="1">
    <source>
        <dbReference type="ARBA" id="ARBA00005753"/>
    </source>
</evidence>
<dbReference type="Gene3D" id="1.20.890.10">
    <property type="entry name" value="cAMP-dependent protein kinase regulatory subunit, dimerization-anchoring domain"/>
    <property type="match status" value="1"/>
</dbReference>
<dbReference type="FunFam" id="1.20.890.10:FF:000002">
    <property type="entry name" value="cAMP-dependent protein kinase type II-alpha regulatory subunit"/>
    <property type="match status" value="1"/>
</dbReference>
<dbReference type="EMBL" id="CAJFCJ010000021">
    <property type="protein sequence ID" value="CAD5124468.1"/>
    <property type="molecule type" value="Genomic_DNA"/>
</dbReference>
<dbReference type="PROSITE" id="PS00888">
    <property type="entry name" value="CNMP_BINDING_1"/>
    <property type="match status" value="2"/>
</dbReference>
<evidence type="ECO:0000256" key="8">
    <source>
        <dbReference type="PIRSR" id="PIRSR000548-1"/>
    </source>
</evidence>
<evidence type="ECO:0000256" key="2">
    <source>
        <dbReference type="ARBA" id="ARBA00022553"/>
    </source>
</evidence>
<dbReference type="InterPro" id="IPR050503">
    <property type="entry name" value="cAMP-dep_PK_reg_su-like"/>
</dbReference>
<dbReference type="SUPFAM" id="SSF47391">
    <property type="entry name" value="Dimerization-anchoring domain of cAMP-dependent PK regulatory subunit"/>
    <property type="match status" value="1"/>
</dbReference>
<evidence type="ECO:0000256" key="3">
    <source>
        <dbReference type="ARBA" id="ARBA00022566"/>
    </source>
</evidence>
<evidence type="ECO:0000256" key="6">
    <source>
        <dbReference type="ARBA" id="ARBA00023149"/>
    </source>
</evidence>
<dbReference type="PRINTS" id="PR00103">
    <property type="entry name" value="CAMPKINASE"/>
</dbReference>
<dbReference type="FunFam" id="2.60.120.10:FF:000108">
    <property type="entry name" value="cAMP-dependent protein kinase type II regulatory subunit"/>
    <property type="match status" value="1"/>
</dbReference>
<feature type="domain" description="Cyclic nucleotide-binding" evidence="10">
    <location>
        <begin position="131"/>
        <end position="250"/>
    </location>
</feature>
<feature type="region of interest" description="Disordered" evidence="9">
    <location>
        <begin position="72"/>
        <end position="118"/>
    </location>
</feature>
<dbReference type="Proteomes" id="UP000549394">
    <property type="component" value="Unassembled WGS sequence"/>
</dbReference>
<dbReference type="InterPro" id="IPR018488">
    <property type="entry name" value="cNMP-bd_CS"/>
</dbReference>
<dbReference type="Gene3D" id="2.60.120.10">
    <property type="entry name" value="Jelly Rolls"/>
    <property type="match status" value="2"/>
</dbReference>
<feature type="binding site" evidence="8">
    <location>
        <position position="332"/>
    </location>
    <ligand>
        <name>3',5'-cyclic AMP</name>
        <dbReference type="ChEBI" id="CHEBI:58165"/>
        <label>2</label>
    </ligand>
</feature>
<feature type="compositionally biased region" description="Basic and acidic residues" evidence="9">
    <location>
        <begin position="109"/>
        <end position="118"/>
    </location>
</feature>
<dbReference type="InterPro" id="IPR012198">
    <property type="entry name" value="cAMP_dep_PK_reg_su"/>
</dbReference>
<comment type="similarity">
    <text evidence="1">Belongs to the cAMP-dependent kinase regulatory chain family.</text>
</comment>
<dbReference type="SMART" id="SM00394">
    <property type="entry name" value="RIIa"/>
    <property type="match status" value="1"/>
</dbReference>
<dbReference type="AlphaFoldDB" id="A0A7I8W7Z7"/>
<evidence type="ECO:0000313" key="12">
    <source>
        <dbReference type="Proteomes" id="UP000549394"/>
    </source>
</evidence>
<dbReference type="SUPFAM" id="SSF51206">
    <property type="entry name" value="cAMP-binding domain-like"/>
    <property type="match status" value="2"/>
</dbReference>
<dbReference type="PROSITE" id="PS00889">
    <property type="entry name" value="CNMP_BINDING_2"/>
    <property type="match status" value="2"/>
</dbReference>
<dbReference type="PANTHER" id="PTHR11635">
    <property type="entry name" value="CAMP-DEPENDENT PROTEIN KINASE REGULATORY CHAIN"/>
    <property type="match status" value="1"/>
</dbReference>
<organism evidence="11 12">
    <name type="scientific">Dimorphilus gyrociliatus</name>
    <dbReference type="NCBI Taxonomy" id="2664684"/>
    <lineage>
        <taxon>Eukaryota</taxon>
        <taxon>Metazoa</taxon>
        <taxon>Spiralia</taxon>
        <taxon>Lophotrochozoa</taxon>
        <taxon>Annelida</taxon>
        <taxon>Polychaeta</taxon>
        <taxon>Polychaeta incertae sedis</taxon>
        <taxon>Dinophilidae</taxon>
        <taxon>Dimorphilus</taxon>
    </lineage>
</organism>
<dbReference type="PANTHER" id="PTHR11635:SF152">
    <property type="entry name" value="CAMP-DEPENDENT PROTEIN KINASE TYPE I REGULATORY SUBUNIT-RELATED"/>
    <property type="match status" value="1"/>
</dbReference>
<dbReference type="PIRSF" id="PIRSF000548">
    <property type="entry name" value="PK_regulatory"/>
    <property type="match status" value="1"/>
</dbReference>
<feature type="binding site" evidence="8">
    <location>
        <position position="200"/>
    </location>
    <ligand>
        <name>3',5'-cyclic AMP</name>
        <dbReference type="ChEBI" id="CHEBI:58165"/>
        <label>1</label>
    </ligand>
</feature>
<dbReference type="Pfam" id="PF00027">
    <property type="entry name" value="cNMP_binding"/>
    <property type="match status" value="2"/>
</dbReference>
<dbReference type="InterPro" id="IPR018490">
    <property type="entry name" value="cNMP-bd_dom_sf"/>
</dbReference>
<comment type="caution">
    <text evidence="11">The sequence shown here is derived from an EMBL/GenBank/DDBJ whole genome shotgun (WGS) entry which is preliminary data.</text>
</comment>
<dbReference type="InterPro" id="IPR003117">
    <property type="entry name" value="cAMP_dep_PK_reg_su_I/II_a/b"/>
</dbReference>
<reference evidence="11 12" key="1">
    <citation type="submission" date="2020-08" db="EMBL/GenBank/DDBJ databases">
        <authorList>
            <person name="Hejnol A."/>
        </authorList>
    </citation>
    <scope>NUCLEOTIDE SEQUENCE [LARGE SCALE GENOMIC DNA]</scope>
</reference>
<dbReference type="GO" id="GO:0030552">
    <property type="term" value="F:cAMP binding"/>
    <property type="evidence" value="ECO:0007669"/>
    <property type="project" value="UniProtKB-KW"/>
</dbReference>